<gene>
    <name evidence="3" type="ORF">KJB30_04980</name>
</gene>
<dbReference type="InterPro" id="IPR007621">
    <property type="entry name" value="TPM_dom"/>
</dbReference>
<dbReference type="Gene3D" id="3.10.310.50">
    <property type="match status" value="1"/>
</dbReference>
<dbReference type="Pfam" id="PF04536">
    <property type="entry name" value="TPM_phosphatase"/>
    <property type="match status" value="1"/>
</dbReference>
<name>A0ABS5U639_9BACT</name>
<keyword evidence="1" id="KW-0472">Membrane</keyword>
<dbReference type="PANTHER" id="PTHR30373:SF8">
    <property type="entry name" value="BLL7265 PROTEIN"/>
    <property type="match status" value="1"/>
</dbReference>
<accession>A0ABS5U639</accession>
<organism evidence="3 4">
    <name type="scientific">Pelotalea chapellei</name>
    <dbReference type="NCBI Taxonomy" id="44671"/>
    <lineage>
        <taxon>Bacteria</taxon>
        <taxon>Pseudomonadati</taxon>
        <taxon>Thermodesulfobacteriota</taxon>
        <taxon>Desulfuromonadia</taxon>
        <taxon>Geobacterales</taxon>
        <taxon>Geobacteraceae</taxon>
        <taxon>Pelotalea</taxon>
    </lineage>
</organism>
<feature type="transmembrane region" description="Helical" evidence="1">
    <location>
        <begin position="71"/>
        <end position="89"/>
    </location>
</feature>
<dbReference type="EMBL" id="JAHDYS010000004">
    <property type="protein sequence ID" value="MBT1071124.1"/>
    <property type="molecule type" value="Genomic_DNA"/>
</dbReference>
<protein>
    <submittedName>
        <fullName evidence="3">TPM domain-containing protein</fullName>
    </submittedName>
</protein>
<feature type="transmembrane region" description="Helical" evidence="1">
    <location>
        <begin position="46"/>
        <end position="65"/>
    </location>
</feature>
<evidence type="ECO:0000313" key="3">
    <source>
        <dbReference type="EMBL" id="MBT1071124.1"/>
    </source>
</evidence>
<proteinExistence type="predicted"/>
<reference evidence="3 4" key="1">
    <citation type="submission" date="2021-05" db="EMBL/GenBank/DDBJ databases">
        <title>The draft genome of Geobacter chapellei DSM 13688.</title>
        <authorList>
            <person name="Xu Z."/>
            <person name="Masuda Y."/>
            <person name="Itoh H."/>
            <person name="Senoo K."/>
        </authorList>
    </citation>
    <scope>NUCLEOTIDE SEQUENCE [LARGE SCALE GENOMIC DNA]</scope>
    <source>
        <strain evidence="3 4">DSM 13688</strain>
    </source>
</reference>
<keyword evidence="4" id="KW-1185">Reference proteome</keyword>
<keyword evidence="1" id="KW-1133">Transmembrane helix</keyword>
<dbReference type="Proteomes" id="UP000784128">
    <property type="component" value="Unassembled WGS sequence"/>
</dbReference>
<feature type="domain" description="TPM" evidence="2">
    <location>
        <begin position="113"/>
        <end position="187"/>
    </location>
</feature>
<evidence type="ECO:0000256" key="1">
    <source>
        <dbReference type="SAM" id="Phobius"/>
    </source>
</evidence>
<sequence>MTIKNSAILSAEQETAVQEAVKRAEARTSGEIVPMLVPSSGAYGEAACQAATLVAALVSLILAIVLRDTSIWFFLPVAFLLYFPALALVRRMPRLKIAFTPAARISDIVRDKAVCAFYEEGLHRTREQNGILIFISMLERRVWILGDHGINAVIPADHWISLASRLSAGIRQGTMTQSLTAVITEVGGILQQHFPSRSDDTNELPDLIRDRD</sequence>
<dbReference type="PANTHER" id="PTHR30373">
    <property type="entry name" value="UPF0603 PROTEIN YGCG"/>
    <property type="match status" value="1"/>
</dbReference>
<keyword evidence="1" id="KW-0812">Transmembrane</keyword>
<dbReference type="RefSeq" id="WP_214296844.1">
    <property type="nucleotide sequence ID" value="NZ_JAHDYS010000004.1"/>
</dbReference>
<comment type="caution">
    <text evidence="3">The sequence shown here is derived from an EMBL/GenBank/DDBJ whole genome shotgun (WGS) entry which is preliminary data.</text>
</comment>
<evidence type="ECO:0000313" key="4">
    <source>
        <dbReference type="Proteomes" id="UP000784128"/>
    </source>
</evidence>
<evidence type="ECO:0000259" key="2">
    <source>
        <dbReference type="Pfam" id="PF04536"/>
    </source>
</evidence>